<dbReference type="SUPFAM" id="SSF88723">
    <property type="entry name" value="PIN domain-like"/>
    <property type="match status" value="1"/>
</dbReference>
<evidence type="ECO:0000313" key="8">
    <source>
        <dbReference type="EMBL" id="MFC3515844.1"/>
    </source>
</evidence>
<dbReference type="Pfam" id="PF01850">
    <property type="entry name" value="PIN"/>
    <property type="match status" value="1"/>
</dbReference>
<evidence type="ECO:0000256" key="4">
    <source>
        <dbReference type="ARBA" id="ARBA00022801"/>
    </source>
</evidence>
<dbReference type="InterPro" id="IPR022907">
    <property type="entry name" value="VapC_family"/>
</dbReference>
<accession>A0ABV7QUX9</accession>
<dbReference type="Gene3D" id="3.40.50.1010">
    <property type="entry name" value="5'-nuclease"/>
    <property type="match status" value="1"/>
</dbReference>
<keyword evidence="9" id="KW-1185">Reference proteome</keyword>
<protein>
    <recommendedName>
        <fullName evidence="6">Ribonuclease VapC</fullName>
        <shortName evidence="6">RNase VapC</shortName>
        <ecNumber evidence="6">3.1.-.-</ecNumber>
    </recommendedName>
    <alternativeName>
        <fullName evidence="6">Toxin VapC</fullName>
    </alternativeName>
</protein>
<proteinExistence type="inferred from homology"/>
<gene>
    <name evidence="6" type="primary">vapC</name>
    <name evidence="8" type="ORF">ACFORO_37170</name>
</gene>
<feature type="binding site" evidence="6">
    <location>
        <position position="8"/>
    </location>
    <ligand>
        <name>Mg(2+)</name>
        <dbReference type="ChEBI" id="CHEBI:18420"/>
    </ligand>
</feature>
<feature type="binding site" evidence="6">
    <location>
        <position position="107"/>
    </location>
    <ligand>
        <name>Mg(2+)</name>
        <dbReference type="ChEBI" id="CHEBI:18420"/>
    </ligand>
</feature>
<reference evidence="9" key="1">
    <citation type="journal article" date="2019" name="Int. J. Syst. Evol. Microbiol.">
        <title>The Global Catalogue of Microorganisms (GCM) 10K type strain sequencing project: providing services to taxonomists for standard genome sequencing and annotation.</title>
        <authorList>
            <consortium name="The Broad Institute Genomics Platform"/>
            <consortium name="The Broad Institute Genome Sequencing Center for Infectious Disease"/>
            <person name="Wu L."/>
            <person name="Ma J."/>
        </authorList>
    </citation>
    <scope>NUCLEOTIDE SEQUENCE [LARGE SCALE GENOMIC DNA]</scope>
    <source>
        <strain evidence="9">CGMCC 4.7682</strain>
    </source>
</reference>
<evidence type="ECO:0000256" key="6">
    <source>
        <dbReference type="HAMAP-Rule" id="MF_00265"/>
    </source>
</evidence>
<dbReference type="CDD" id="cd09874">
    <property type="entry name" value="PIN_MT3492-like"/>
    <property type="match status" value="1"/>
</dbReference>
<dbReference type="Proteomes" id="UP001595764">
    <property type="component" value="Unassembled WGS sequence"/>
</dbReference>
<dbReference type="RefSeq" id="WP_377872603.1">
    <property type="nucleotide sequence ID" value="NZ_JBHMAY010000039.1"/>
</dbReference>
<evidence type="ECO:0000256" key="2">
    <source>
        <dbReference type="ARBA" id="ARBA00022722"/>
    </source>
</evidence>
<keyword evidence="5 6" id="KW-0460">Magnesium</keyword>
<organism evidence="8 9">
    <name type="scientific">Amycolatopsis halotolerans</name>
    <dbReference type="NCBI Taxonomy" id="330083"/>
    <lineage>
        <taxon>Bacteria</taxon>
        <taxon>Bacillati</taxon>
        <taxon>Actinomycetota</taxon>
        <taxon>Actinomycetes</taxon>
        <taxon>Pseudonocardiales</taxon>
        <taxon>Pseudonocardiaceae</taxon>
        <taxon>Amycolatopsis</taxon>
    </lineage>
</organism>
<keyword evidence="6" id="KW-0800">Toxin</keyword>
<evidence type="ECO:0000256" key="3">
    <source>
        <dbReference type="ARBA" id="ARBA00022723"/>
    </source>
</evidence>
<name>A0ABV7QUX9_9PSEU</name>
<dbReference type="InterPro" id="IPR029060">
    <property type="entry name" value="PIN-like_dom_sf"/>
</dbReference>
<comment type="caution">
    <text evidence="8">The sequence shown here is derived from an EMBL/GenBank/DDBJ whole genome shotgun (WGS) entry which is preliminary data.</text>
</comment>
<evidence type="ECO:0000259" key="7">
    <source>
        <dbReference type="Pfam" id="PF01850"/>
    </source>
</evidence>
<comment type="function">
    <text evidence="6">Toxic component of a toxin-antitoxin (TA) system. An RNase.</text>
</comment>
<keyword evidence="1 6" id="KW-1277">Toxin-antitoxin system</keyword>
<dbReference type="InterPro" id="IPR002716">
    <property type="entry name" value="PIN_dom"/>
</dbReference>
<dbReference type="EC" id="3.1.-.-" evidence="6"/>
<evidence type="ECO:0000256" key="1">
    <source>
        <dbReference type="ARBA" id="ARBA00022649"/>
    </source>
</evidence>
<comment type="cofactor">
    <cofactor evidence="6">
        <name>Mg(2+)</name>
        <dbReference type="ChEBI" id="CHEBI:18420"/>
    </cofactor>
</comment>
<evidence type="ECO:0000313" key="9">
    <source>
        <dbReference type="Proteomes" id="UP001595764"/>
    </source>
</evidence>
<feature type="domain" description="PIN" evidence="7">
    <location>
        <begin position="5"/>
        <end position="141"/>
    </location>
</feature>
<dbReference type="EMBL" id="JBHRWI010000056">
    <property type="protein sequence ID" value="MFC3515844.1"/>
    <property type="molecule type" value="Genomic_DNA"/>
</dbReference>
<sequence length="148" mass="16229">MVTVYYADTSAVVRVFFADEPEHAELRDLLASGRNRVLTSELTRIEFASAMAAAKRSGRIPDAREFLDQFDAMSRSSTLGVIPFRPSRVFPAAQRLVVENYSLRTLDALHLAVVMRETADLTGGEPVTVVTCDARQADAAKANGLLVR</sequence>
<keyword evidence="2 6" id="KW-0540">Nuclease</keyword>
<keyword evidence="3 6" id="KW-0479">Metal-binding</keyword>
<keyword evidence="4 6" id="KW-0378">Hydrolase</keyword>
<evidence type="ECO:0000256" key="5">
    <source>
        <dbReference type="ARBA" id="ARBA00022842"/>
    </source>
</evidence>
<dbReference type="HAMAP" id="MF_00265">
    <property type="entry name" value="VapC_Nob1"/>
    <property type="match status" value="1"/>
</dbReference>
<comment type="similarity">
    <text evidence="6">Belongs to the PINc/VapC protein family.</text>
</comment>